<dbReference type="KEGG" id="bgx:ESN35_00640"/>
<evidence type="ECO:0000313" key="1">
    <source>
        <dbReference type="EMBL" id="QAY32109.1"/>
    </source>
</evidence>
<organism evidence="1 2">
    <name type="scientific">Bifidobacterium pullorum subsp. gallinarum</name>
    <dbReference type="NCBI Taxonomy" id="78344"/>
    <lineage>
        <taxon>Bacteria</taxon>
        <taxon>Bacillati</taxon>
        <taxon>Actinomycetota</taxon>
        <taxon>Actinomycetes</taxon>
        <taxon>Bifidobacteriales</taxon>
        <taxon>Bifidobacteriaceae</taxon>
        <taxon>Bifidobacterium</taxon>
    </lineage>
</organism>
<dbReference type="RefSeq" id="WP_129236666.1">
    <property type="nucleotide sequence ID" value="NZ_CP035464.1"/>
</dbReference>
<reference evidence="1 2" key="1">
    <citation type="submission" date="2019-01" db="EMBL/GenBank/DDBJ databases">
        <title>Complete genome sequence of Bifidobacterium gallinarum CACC 514.</title>
        <authorList>
            <person name="Jung M."/>
        </authorList>
    </citation>
    <scope>NUCLEOTIDE SEQUENCE [LARGE SCALE GENOMIC DNA]</scope>
    <source>
        <strain evidence="1 2">CACC 514</strain>
    </source>
</reference>
<sequence length="98" mass="10983">MMKWLTHRHGLLVAILHPHAHNGTWWIVDNSVHTSPHGETVGIGGFVYNFVDNLGHYPPVIPTLSPTYPHGYPQIVENYTGVVYRSLSICGKASFFTQ</sequence>
<name>A0A4P6E1N9_9BIFI</name>
<protein>
    <submittedName>
        <fullName evidence="1">Uncharacterized protein</fullName>
    </submittedName>
</protein>
<gene>
    <name evidence="1" type="ORF">ESN35_00640</name>
</gene>
<dbReference type="AlphaFoldDB" id="A0A4P6E1N9"/>
<proteinExistence type="predicted"/>
<accession>A0A4P6E1N9</accession>
<evidence type="ECO:0000313" key="2">
    <source>
        <dbReference type="Proteomes" id="UP000293589"/>
    </source>
</evidence>
<dbReference type="Proteomes" id="UP000293589">
    <property type="component" value="Chromosome"/>
</dbReference>
<dbReference type="EMBL" id="CP035464">
    <property type="protein sequence ID" value="QAY32109.1"/>
    <property type="molecule type" value="Genomic_DNA"/>
</dbReference>